<dbReference type="PRINTS" id="PR00598">
    <property type="entry name" value="HTHMARR"/>
</dbReference>
<dbReference type="eggNOG" id="COG1846">
    <property type="taxonomic scope" value="Bacteria"/>
</dbReference>
<dbReference type="InterPro" id="IPR000835">
    <property type="entry name" value="HTH_MarR-typ"/>
</dbReference>
<dbReference type="AlphaFoldDB" id="B6WVT8"/>
<dbReference type="InterPro" id="IPR039422">
    <property type="entry name" value="MarR/SlyA-like"/>
</dbReference>
<accession>B6WVT8</accession>
<dbReference type="PROSITE" id="PS50995">
    <property type="entry name" value="HTH_MARR_2"/>
    <property type="match status" value="1"/>
</dbReference>
<dbReference type="GO" id="GO:0006950">
    <property type="term" value="P:response to stress"/>
    <property type="evidence" value="ECO:0007669"/>
    <property type="project" value="TreeGrafter"/>
</dbReference>
<evidence type="ECO:0000259" key="1">
    <source>
        <dbReference type="PROSITE" id="PS50995"/>
    </source>
</evidence>
<dbReference type="InterPro" id="IPR036388">
    <property type="entry name" value="WH-like_DNA-bd_sf"/>
</dbReference>
<comment type="caution">
    <text evidence="2">The sequence shown here is derived from an EMBL/GenBank/DDBJ whole genome shotgun (WGS) entry which is preliminary data.</text>
</comment>
<dbReference type="GO" id="GO:0003700">
    <property type="term" value="F:DNA-binding transcription factor activity"/>
    <property type="evidence" value="ECO:0007669"/>
    <property type="project" value="InterPro"/>
</dbReference>
<reference evidence="2 3" key="2">
    <citation type="submission" date="2008-10" db="EMBL/GenBank/DDBJ databases">
        <authorList>
            <person name="Fulton L."/>
            <person name="Clifton S."/>
            <person name="Fulton B."/>
            <person name="Xu J."/>
            <person name="Minx P."/>
            <person name="Pepin K.H."/>
            <person name="Johnson M."/>
            <person name="Bhonagiri V."/>
            <person name="Nash W.E."/>
            <person name="Mardis E.R."/>
            <person name="Wilson R.K."/>
        </authorList>
    </citation>
    <scope>NUCLEOTIDE SEQUENCE [LARGE SCALE GENOMIC DNA]</scope>
    <source>
        <strain evidence="2 3">ATCC 29098</strain>
    </source>
</reference>
<dbReference type="SUPFAM" id="SSF46785">
    <property type="entry name" value="Winged helix' DNA-binding domain"/>
    <property type="match status" value="1"/>
</dbReference>
<protein>
    <submittedName>
        <fullName evidence="2">Transcriptional regulator, MarR family</fullName>
    </submittedName>
</protein>
<organism evidence="2 3">
    <name type="scientific">Desulfovibrio piger ATCC 29098</name>
    <dbReference type="NCBI Taxonomy" id="411464"/>
    <lineage>
        <taxon>Bacteria</taxon>
        <taxon>Pseudomonadati</taxon>
        <taxon>Thermodesulfobacteriota</taxon>
        <taxon>Desulfovibrionia</taxon>
        <taxon>Desulfovibrionales</taxon>
        <taxon>Desulfovibrionaceae</taxon>
        <taxon>Desulfovibrio</taxon>
    </lineage>
</organism>
<proteinExistence type="predicted"/>
<dbReference type="STRING" id="901.DESPIGER_2137"/>
<dbReference type="Proteomes" id="UP000003676">
    <property type="component" value="Unassembled WGS sequence"/>
</dbReference>
<dbReference type="InterPro" id="IPR036390">
    <property type="entry name" value="WH_DNA-bd_sf"/>
</dbReference>
<evidence type="ECO:0000313" key="3">
    <source>
        <dbReference type="Proteomes" id="UP000003676"/>
    </source>
</evidence>
<evidence type="ECO:0000313" key="2">
    <source>
        <dbReference type="EMBL" id="EEB32838.1"/>
    </source>
</evidence>
<gene>
    <name evidence="2" type="ORF">DESPIG_02206</name>
</gene>
<name>B6WVT8_9BACT</name>
<dbReference type="HOGENOM" id="CLU_083287_18_3_7"/>
<sequence>MDVMRYRSIFSYASRLREEGNKLIIAALKDAGLTDIAPSHGDILAHLLAEGPCHMSVLARRIRRTRSTITALVEKMERSGYVERRPDPTDARGVLVCLTARGKALAPVMDAVSRALEELIASRLSVDEADELERLLSRCIRR</sequence>
<dbReference type="PANTHER" id="PTHR33164">
    <property type="entry name" value="TRANSCRIPTIONAL REGULATOR, MARR FAMILY"/>
    <property type="match status" value="1"/>
</dbReference>
<dbReference type="Pfam" id="PF12802">
    <property type="entry name" value="MarR_2"/>
    <property type="match status" value="1"/>
</dbReference>
<dbReference type="SMART" id="SM00347">
    <property type="entry name" value="HTH_MARR"/>
    <property type="match status" value="1"/>
</dbReference>
<feature type="domain" description="HTH marR-type" evidence="1">
    <location>
        <begin position="1"/>
        <end position="141"/>
    </location>
</feature>
<dbReference type="Gene3D" id="1.10.10.10">
    <property type="entry name" value="Winged helix-like DNA-binding domain superfamily/Winged helix DNA-binding domain"/>
    <property type="match status" value="1"/>
</dbReference>
<dbReference type="PANTHER" id="PTHR33164:SF43">
    <property type="entry name" value="HTH-TYPE TRANSCRIPTIONAL REPRESSOR YETL"/>
    <property type="match status" value="1"/>
</dbReference>
<dbReference type="EMBL" id="ABXU01000067">
    <property type="protein sequence ID" value="EEB32838.1"/>
    <property type="molecule type" value="Genomic_DNA"/>
</dbReference>
<reference evidence="2 3" key="1">
    <citation type="submission" date="2008-10" db="EMBL/GenBank/DDBJ databases">
        <title>Draft genome sequence of Desulvovibrio piger (ATCC 29098).</title>
        <authorList>
            <person name="Sudarsanam P."/>
            <person name="Ley R."/>
            <person name="Guruge J."/>
            <person name="Turnbaugh P.J."/>
            <person name="Mahowald M."/>
            <person name="Liep D."/>
            <person name="Gordon J."/>
        </authorList>
    </citation>
    <scope>NUCLEOTIDE SEQUENCE [LARGE SCALE GENOMIC DNA]</scope>
    <source>
        <strain evidence="2 3">ATCC 29098</strain>
    </source>
</reference>